<evidence type="ECO:0000313" key="3">
    <source>
        <dbReference type="EMBL" id="KAL2270251.1"/>
    </source>
</evidence>
<keyword evidence="4" id="KW-1185">Reference proteome</keyword>
<dbReference type="Proteomes" id="UP001600064">
    <property type="component" value="Unassembled WGS sequence"/>
</dbReference>
<comment type="caution">
    <text evidence="3">The sequence shown here is derived from an EMBL/GenBank/DDBJ whole genome shotgun (WGS) entry which is preliminary data.</text>
</comment>
<gene>
    <name evidence="3" type="ORF">VTJ83DRAFT_2435</name>
</gene>
<dbReference type="RefSeq" id="XP_070868975.1">
    <property type="nucleotide sequence ID" value="XM_071008705.1"/>
</dbReference>
<name>A0ABR4DIY1_9PEZI</name>
<feature type="transmembrane region" description="Helical" evidence="2">
    <location>
        <begin position="184"/>
        <end position="203"/>
    </location>
</feature>
<feature type="compositionally biased region" description="Low complexity" evidence="1">
    <location>
        <begin position="223"/>
        <end position="249"/>
    </location>
</feature>
<dbReference type="GeneID" id="98123349"/>
<feature type="region of interest" description="Disordered" evidence="1">
    <location>
        <begin position="84"/>
        <end position="112"/>
    </location>
</feature>
<keyword evidence="2" id="KW-0472">Membrane</keyword>
<feature type="compositionally biased region" description="Basic residues" evidence="1">
    <location>
        <begin position="16"/>
        <end position="43"/>
    </location>
</feature>
<feature type="region of interest" description="Disordered" evidence="1">
    <location>
        <begin position="216"/>
        <end position="249"/>
    </location>
</feature>
<evidence type="ECO:0000256" key="2">
    <source>
        <dbReference type="SAM" id="Phobius"/>
    </source>
</evidence>
<organism evidence="3 4">
    <name type="scientific">Remersonia thermophila</name>
    <dbReference type="NCBI Taxonomy" id="72144"/>
    <lineage>
        <taxon>Eukaryota</taxon>
        <taxon>Fungi</taxon>
        <taxon>Dikarya</taxon>
        <taxon>Ascomycota</taxon>
        <taxon>Pezizomycotina</taxon>
        <taxon>Sordariomycetes</taxon>
        <taxon>Sordariomycetidae</taxon>
        <taxon>Sordariales</taxon>
        <taxon>Sordariales incertae sedis</taxon>
        <taxon>Remersonia</taxon>
    </lineage>
</organism>
<feature type="region of interest" description="Disordered" evidence="1">
    <location>
        <begin position="1"/>
        <end position="68"/>
    </location>
</feature>
<evidence type="ECO:0000256" key="1">
    <source>
        <dbReference type="SAM" id="MobiDB-lite"/>
    </source>
</evidence>
<sequence length="249" mass="28192">MGILDDASTVISARSSHSRRSKAHRSSRHHKDRSRSRSRHRSSKSSERKGGWASFFSGGDDDDDDDALSYGDFGRSDYSYRDYRDRERDRDRDRDRGYHGERSSRRGSSSKDDDVWSLFGLLPDLSRSSFLSNLIPGSTTSSHRSSSSYYKRSPRPKFLSRLLKKLRRLIRDLQHHMKRHPLRVFALVLMPLLTGGALTALLAKFGLRLPPPWSAGWPPPPSRSASPPAVAARPPRAPGWAWPGRSSRP</sequence>
<protein>
    <submittedName>
        <fullName evidence="3">Uncharacterized protein</fullName>
    </submittedName>
</protein>
<proteinExistence type="predicted"/>
<accession>A0ABR4DIY1</accession>
<keyword evidence="2" id="KW-0812">Transmembrane</keyword>
<reference evidence="3 4" key="1">
    <citation type="journal article" date="2024" name="Commun. Biol.">
        <title>Comparative genomic analysis of thermophilic fungi reveals convergent evolutionary adaptations and gene losses.</title>
        <authorList>
            <person name="Steindorff A.S."/>
            <person name="Aguilar-Pontes M.V."/>
            <person name="Robinson A.J."/>
            <person name="Andreopoulos B."/>
            <person name="LaButti K."/>
            <person name="Kuo A."/>
            <person name="Mondo S."/>
            <person name="Riley R."/>
            <person name="Otillar R."/>
            <person name="Haridas S."/>
            <person name="Lipzen A."/>
            <person name="Grimwood J."/>
            <person name="Schmutz J."/>
            <person name="Clum A."/>
            <person name="Reid I.D."/>
            <person name="Moisan M.C."/>
            <person name="Butler G."/>
            <person name="Nguyen T.T.M."/>
            <person name="Dewar K."/>
            <person name="Conant G."/>
            <person name="Drula E."/>
            <person name="Henrissat B."/>
            <person name="Hansel C."/>
            <person name="Singer S."/>
            <person name="Hutchinson M.I."/>
            <person name="de Vries R.P."/>
            <person name="Natvig D.O."/>
            <person name="Powell A.J."/>
            <person name="Tsang A."/>
            <person name="Grigoriev I.V."/>
        </authorList>
    </citation>
    <scope>NUCLEOTIDE SEQUENCE [LARGE SCALE GENOMIC DNA]</scope>
    <source>
        <strain evidence="3 4">ATCC 22073</strain>
    </source>
</reference>
<keyword evidence="2" id="KW-1133">Transmembrane helix</keyword>
<dbReference type="EMBL" id="JAZGUE010000002">
    <property type="protein sequence ID" value="KAL2270251.1"/>
    <property type="molecule type" value="Genomic_DNA"/>
</dbReference>
<evidence type="ECO:0000313" key="4">
    <source>
        <dbReference type="Proteomes" id="UP001600064"/>
    </source>
</evidence>